<dbReference type="InterPro" id="IPR037066">
    <property type="entry name" value="Plug_dom_sf"/>
</dbReference>
<evidence type="ECO:0000259" key="14">
    <source>
        <dbReference type="Pfam" id="PF07715"/>
    </source>
</evidence>
<keyword evidence="8" id="KW-0675">Receptor</keyword>
<evidence type="ECO:0000256" key="7">
    <source>
        <dbReference type="ARBA" id="ARBA00023136"/>
    </source>
</evidence>
<evidence type="ECO:0000256" key="8">
    <source>
        <dbReference type="ARBA" id="ARBA00023170"/>
    </source>
</evidence>
<evidence type="ECO:0000256" key="9">
    <source>
        <dbReference type="ARBA" id="ARBA00023237"/>
    </source>
</evidence>
<evidence type="ECO:0000313" key="15">
    <source>
        <dbReference type="EMBL" id="AEG92197.1"/>
    </source>
</evidence>
<dbReference type="Pfam" id="PF07715">
    <property type="entry name" value="Plug"/>
    <property type="match status" value="1"/>
</dbReference>
<keyword evidence="7 10" id="KW-0472">Membrane</keyword>
<evidence type="ECO:0000256" key="11">
    <source>
        <dbReference type="RuleBase" id="RU003357"/>
    </source>
</evidence>
<keyword evidence="5 10" id="KW-0812">Transmembrane</keyword>
<keyword evidence="3 10" id="KW-0813">Transport</keyword>
<evidence type="ECO:0000256" key="3">
    <source>
        <dbReference type="ARBA" id="ARBA00022448"/>
    </source>
</evidence>
<dbReference type="KEGG" id="rta:Rta_11120"/>
<evidence type="ECO:0008006" key="17">
    <source>
        <dbReference type="Google" id="ProtNLM"/>
    </source>
</evidence>
<dbReference type="GO" id="GO:0015344">
    <property type="term" value="F:siderophore uptake transmembrane transporter activity"/>
    <property type="evidence" value="ECO:0007669"/>
    <property type="project" value="TreeGrafter"/>
</dbReference>
<dbReference type="PANTHER" id="PTHR30069">
    <property type="entry name" value="TONB-DEPENDENT OUTER MEMBRANE RECEPTOR"/>
    <property type="match status" value="1"/>
</dbReference>
<keyword evidence="12" id="KW-0732">Signal</keyword>
<dbReference type="Gene3D" id="2.170.130.10">
    <property type="entry name" value="TonB-dependent receptor, plug domain"/>
    <property type="match status" value="1"/>
</dbReference>
<feature type="chain" id="PRO_5003335479" description="TonB-dependent receptor" evidence="12">
    <location>
        <begin position="24"/>
        <end position="673"/>
    </location>
</feature>
<dbReference type="PROSITE" id="PS52016">
    <property type="entry name" value="TONB_DEPENDENT_REC_3"/>
    <property type="match status" value="1"/>
</dbReference>
<evidence type="ECO:0000259" key="13">
    <source>
        <dbReference type="Pfam" id="PF00593"/>
    </source>
</evidence>
<protein>
    <recommendedName>
        <fullName evidence="17">TonB-dependent receptor</fullName>
    </recommendedName>
</protein>
<dbReference type="InterPro" id="IPR012910">
    <property type="entry name" value="Plug_dom"/>
</dbReference>
<dbReference type="Proteomes" id="UP000008385">
    <property type="component" value="Chromosome"/>
</dbReference>
<gene>
    <name evidence="15" type="ordered locus">Rta_11120</name>
</gene>
<evidence type="ECO:0000256" key="2">
    <source>
        <dbReference type="ARBA" id="ARBA00009810"/>
    </source>
</evidence>
<evidence type="ECO:0000256" key="4">
    <source>
        <dbReference type="ARBA" id="ARBA00022452"/>
    </source>
</evidence>
<evidence type="ECO:0000256" key="5">
    <source>
        <dbReference type="ARBA" id="ARBA00022692"/>
    </source>
</evidence>
<dbReference type="GO" id="GO:0044718">
    <property type="term" value="P:siderophore transmembrane transport"/>
    <property type="evidence" value="ECO:0007669"/>
    <property type="project" value="TreeGrafter"/>
</dbReference>
<dbReference type="InterPro" id="IPR039426">
    <property type="entry name" value="TonB-dep_rcpt-like"/>
</dbReference>
<dbReference type="PATRIC" id="fig|365046.3.peg.1138"/>
<dbReference type="PANTHER" id="PTHR30069:SF40">
    <property type="entry name" value="TONB-DEPENDENT RECEPTOR NMB0964-RELATED"/>
    <property type="match status" value="1"/>
</dbReference>
<reference evidence="16" key="1">
    <citation type="submission" date="2006-01" db="EMBL/GenBank/DDBJ databases">
        <title>Genome of the cyst-dividing bacterium Ramlibacter tataouinensis.</title>
        <authorList>
            <person name="Barakat M."/>
            <person name="Ortet P."/>
            <person name="De Luca G."/>
            <person name="Jourlin-Castelli C."/>
            <person name="Ansaldi M."/>
            <person name="Py B."/>
            <person name="Fichant G."/>
            <person name="Coutinho P."/>
            <person name="Voulhoux R."/>
            <person name="Bastien O."/>
            <person name="Roy S."/>
            <person name="Marechal E."/>
            <person name="Henrissat B."/>
            <person name="Quentin Y."/>
            <person name="Noirot P."/>
            <person name="Filloux A."/>
            <person name="Mejean V."/>
            <person name="DuBow M."/>
            <person name="Barras F."/>
            <person name="Heulin T."/>
        </authorList>
    </citation>
    <scope>NUCLEOTIDE SEQUENCE [LARGE SCALE GENOMIC DNA]</scope>
    <source>
        <strain evidence="16">ATCC BAA-407 / DSM 14655 / LMG 21543 / TTB310</strain>
    </source>
</reference>
<dbReference type="eggNOG" id="COG4206">
    <property type="taxonomic scope" value="Bacteria"/>
</dbReference>
<sequence>MNTLFPRSAMSAAVACLGLGAHAQSQPDSPAVLPQVTVTGNPLGATDLAVPAERYGGTGLLLRSQSTLGETLNHTPGVSSTGFGPNASRPVIRGLDGDRIRILNNGGASVDASGLSFDHAVPLDPIAVDSIEVLRGPGALLYGGSAVGGVVNVIDNRIPRAPVQGLTGRLDASYATGAREKAGAAMVEGGNERFALHVDAFGRDARDVRVPVTLPCTRGDETRLARRVCNSAAESHGGALGGSVFLDRGGYLGASVASFRKDYGTVAEDEVTIDMKSDRYALEGLWRAAGGPVDSIKAQFGHTDYRHTEFDAGEAGTLFRNRGNDWRIELRHRPLGPLEGVAGLQGEHTRFAADGEEAFAPYSRTRQQALFVYEELATGWGKLTFGGRTESVRVESLGNPEVDRFATGGRRFRANSYALGALWQLAPAWQLSGNLAHTERAPRDYELFANGPHVATGAYELGDATLDKERSDNLDLGLQWKQGPSSARLGAFVTRFRNYISLESTGAEVETEEGEFLPGFAYRQVPARFQGLEADGTARLLERGHTLDLEWRGDLVRATHRGTGEPLPRIPPARAGATLVGARGPWSARVGFDAAARQDRVPEGERETGGYTLWHAALTYRTKAGLADALWYARLDNATDKLAYSATSILTQTAPGRSPLAGRSLRLGVQANF</sequence>
<dbReference type="InterPro" id="IPR000531">
    <property type="entry name" value="Beta-barrel_TonB"/>
</dbReference>
<accession>F5Y0X9</accession>
<dbReference type="HOGENOM" id="CLU_008287_10_1_4"/>
<feature type="domain" description="TonB-dependent receptor plug" evidence="14">
    <location>
        <begin position="65"/>
        <end position="150"/>
    </location>
</feature>
<comment type="similarity">
    <text evidence="2 10 11">Belongs to the TonB-dependent receptor family.</text>
</comment>
<dbReference type="InterPro" id="IPR036942">
    <property type="entry name" value="Beta-barrel_TonB_sf"/>
</dbReference>
<keyword evidence="4 10" id="KW-1134">Transmembrane beta strand</keyword>
<comment type="subcellular location">
    <subcellularLocation>
        <location evidence="1 10">Cell outer membrane</location>
        <topology evidence="1 10">Multi-pass membrane protein</topology>
    </subcellularLocation>
</comment>
<evidence type="ECO:0000256" key="12">
    <source>
        <dbReference type="SAM" id="SignalP"/>
    </source>
</evidence>
<dbReference type="Gene3D" id="2.40.170.20">
    <property type="entry name" value="TonB-dependent receptor, beta-barrel domain"/>
    <property type="match status" value="1"/>
</dbReference>
<feature type="domain" description="TonB-dependent receptor-like beta-barrel" evidence="13">
    <location>
        <begin position="299"/>
        <end position="637"/>
    </location>
</feature>
<evidence type="ECO:0000256" key="10">
    <source>
        <dbReference type="PROSITE-ProRule" id="PRU01360"/>
    </source>
</evidence>
<dbReference type="AlphaFoldDB" id="F5Y0X9"/>
<feature type="signal peptide" evidence="12">
    <location>
        <begin position="1"/>
        <end position="23"/>
    </location>
</feature>
<name>F5Y0X9_RAMTT</name>
<keyword evidence="9 10" id="KW-0998">Cell outer membrane</keyword>
<dbReference type="EMBL" id="CP000245">
    <property type="protein sequence ID" value="AEG92197.1"/>
    <property type="molecule type" value="Genomic_DNA"/>
</dbReference>
<evidence type="ECO:0000256" key="6">
    <source>
        <dbReference type="ARBA" id="ARBA00023077"/>
    </source>
</evidence>
<reference evidence="15 16" key="2">
    <citation type="journal article" date="2011" name="PLoS ONE">
        <title>The Cyst-Dividing Bacterium Ramlibacter tataouinensis TTB310 Genome Reveals a Well-Stocked Toolbox for Adaptation to a Desert Environment.</title>
        <authorList>
            <person name="De Luca G."/>
            <person name="Barakat M."/>
            <person name="Ortet P."/>
            <person name="Fochesato S."/>
            <person name="Jourlin-Castelli C."/>
            <person name="Ansaldi M."/>
            <person name="Py B."/>
            <person name="Fichant G."/>
            <person name="Coutinho P.M."/>
            <person name="Voulhoux R."/>
            <person name="Bastien O."/>
            <person name="Marechal E."/>
            <person name="Henrissat B."/>
            <person name="Quentin Y."/>
            <person name="Noirot P."/>
            <person name="Filloux A."/>
            <person name="Mejean V."/>
            <person name="Dubow M.S."/>
            <person name="Barras F."/>
            <person name="Barbe V."/>
            <person name="Weissenbach J."/>
            <person name="Mihalcescu I."/>
            <person name="Vermeglio A."/>
            <person name="Achouak W."/>
            <person name="Heulin T."/>
        </authorList>
    </citation>
    <scope>NUCLEOTIDE SEQUENCE [LARGE SCALE GENOMIC DNA]</scope>
    <source>
        <strain evidence="16">ATCC BAA-407 / DSM 14655 / LMG 21543 / TTB310</strain>
    </source>
</reference>
<dbReference type="Pfam" id="PF00593">
    <property type="entry name" value="TonB_dep_Rec_b-barrel"/>
    <property type="match status" value="1"/>
</dbReference>
<dbReference type="GO" id="GO:0009279">
    <property type="term" value="C:cell outer membrane"/>
    <property type="evidence" value="ECO:0007669"/>
    <property type="project" value="UniProtKB-SubCell"/>
</dbReference>
<organism evidence="15 16">
    <name type="scientific">Ramlibacter tataouinensis (strain ATCC BAA-407 / DSM 14655 / LMG 21543 / TTB310)</name>
    <dbReference type="NCBI Taxonomy" id="365046"/>
    <lineage>
        <taxon>Bacteria</taxon>
        <taxon>Pseudomonadati</taxon>
        <taxon>Pseudomonadota</taxon>
        <taxon>Betaproteobacteria</taxon>
        <taxon>Burkholderiales</taxon>
        <taxon>Comamonadaceae</taxon>
        <taxon>Ramlibacter</taxon>
    </lineage>
</organism>
<keyword evidence="16" id="KW-1185">Reference proteome</keyword>
<dbReference type="SUPFAM" id="SSF56935">
    <property type="entry name" value="Porins"/>
    <property type="match status" value="1"/>
</dbReference>
<dbReference type="STRING" id="365046.Rta_11120"/>
<evidence type="ECO:0000313" key="16">
    <source>
        <dbReference type="Proteomes" id="UP000008385"/>
    </source>
</evidence>
<proteinExistence type="inferred from homology"/>
<evidence type="ECO:0000256" key="1">
    <source>
        <dbReference type="ARBA" id="ARBA00004571"/>
    </source>
</evidence>
<keyword evidence="6 11" id="KW-0798">TonB box</keyword>